<proteinExistence type="predicted"/>
<evidence type="ECO:0008006" key="3">
    <source>
        <dbReference type="Google" id="ProtNLM"/>
    </source>
</evidence>
<dbReference type="AlphaFoldDB" id="Q6ARE4"/>
<dbReference type="Proteomes" id="UP000000602">
    <property type="component" value="Chromosome"/>
</dbReference>
<dbReference type="eggNOG" id="COG0727">
    <property type="taxonomic scope" value="Bacteria"/>
</dbReference>
<keyword evidence="2" id="KW-1185">Reference proteome</keyword>
<organism evidence="1 2">
    <name type="scientific">Desulfotalea psychrophila (strain LSv54 / DSM 12343)</name>
    <dbReference type="NCBI Taxonomy" id="177439"/>
    <lineage>
        <taxon>Bacteria</taxon>
        <taxon>Pseudomonadati</taxon>
        <taxon>Thermodesulfobacteriota</taxon>
        <taxon>Desulfobulbia</taxon>
        <taxon>Desulfobulbales</taxon>
        <taxon>Desulfocapsaceae</taxon>
        <taxon>Desulfotalea</taxon>
    </lineage>
</organism>
<protein>
    <recommendedName>
        <fullName evidence="3">YkgJ family cysteine cluster protein</fullName>
    </recommendedName>
</protein>
<accession>Q6ARE4</accession>
<reference evidence="2" key="1">
    <citation type="journal article" date="2004" name="Environ. Microbiol.">
        <title>The genome of Desulfotalea psychrophila, a sulfate-reducing bacterium from permanently cold Arctic sediments.</title>
        <authorList>
            <person name="Rabus R."/>
            <person name="Ruepp A."/>
            <person name="Frickey T."/>
            <person name="Rattei T."/>
            <person name="Fartmann B."/>
            <person name="Stark M."/>
            <person name="Bauer M."/>
            <person name="Zibat A."/>
            <person name="Lombardot T."/>
            <person name="Becker I."/>
            <person name="Amann J."/>
            <person name="Gellner K."/>
            <person name="Teeling H."/>
            <person name="Leuschner W.D."/>
            <person name="Gloeckner F.-O."/>
            <person name="Lupas A.N."/>
            <person name="Amann R."/>
            <person name="Klenk H.-P."/>
        </authorList>
    </citation>
    <scope>NUCLEOTIDE SEQUENCE [LARGE SCALE GENOMIC DNA]</scope>
    <source>
        <strain evidence="2">DSM 12343 / LSv54</strain>
    </source>
</reference>
<dbReference type="EMBL" id="CR522870">
    <property type="protein sequence ID" value="CAG35080.1"/>
    <property type="molecule type" value="Genomic_DNA"/>
</dbReference>
<dbReference type="KEGG" id="dps:DP0351"/>
<dbReference type="HOGENOM" id="CLU_1364398_0_0_7"/>
<sequence length="201" mass="22652">MTELLLSSEQMARMEATYAEMADAYSLVAAELGFSCDGCADNCCDSYFLHHTYVEWAYLWQGFSELEAGAQADILGRCRDYVAGCQMAEARQERPQLMCPLNREGLCVLYKHRLLVCRTHGVPAVMRFPNGQIRHFLGCFRCQEIVTSRFAGTESAPHVERTPHLSQLLQLENELCLYKRASLPKVKKTIAEMLLAGAPSY</sequence>
<name>Q6ARE4_DESPS</name>
<dbReference type="OrthoDB" id="5430968at2"/>
<evidence type="ECO:0000313" key="1">
    <source>
        <dbReference type="EMBL" id="CAG35080.1"/>
    </source>
</evidence>
<dbReference type="STRING" id="177439.DP0351"/>
<dbReference type="RefSeq" id="WP_011187596.1">
    <property type="nucleotide sequence ID" value="NC_006138.1"/>
</dbReference>
<gene>
    <name evidence="1" type="ordered locus">DP0351</name>
</gene>
<evidence type="ECO:0000313" key="2">
    <source>
        <dbReference type="Proteomes" id="UP000000602"/>
    </source>
</evidence>